<evidence type="ECO:0000256" key="3">
    <source>
        <dbReference type="ARBA" id="ARBA00023163"/>
    </source>
</evidence>
<dbReference type="Gene3D" id="3.30.70.920">
    <property type="match status" value="1"/>
</dbReference>
<dbReference type="EMBL" id="CANI01000077">
    <property type="protein sequence ID" value="CCM79935.1"/>
    <property type="molecule type" value="Genomic_DNA"/>
</dbReference>
<dbReference type="Gene3D" id="1.10.10.10">
    <property type="entry name" value="Winged helix-like DNA-binding domain superfamily/Winged helix DNA-binding domain"/>
    <property type="match status" value="1"/>
</dbReference>
<evidence type="ECO:0000313" key="5">
    <source>
        <dbReference type="EMBL" id="CCM79935.1"/>
    </source>
</evidence>
<dbReference type="PRINTS" id="PR00033">
    <property type="entry name" value="HTHASNC"/>
</dbReference>
<evidence type="ECO:0000313" key="6">
    <source>
        <dbReference type="Proteomes" id="UP000009319"/>
    </source>
</evidence>
<feature type="domain" description="HTH asnC-type" evidence="4">
    <location>
        <begin position="2"/>
        <end position="81"/>
    </location>
</feature>
<evidence type="ECO:0000256" key="1">
    <source>
        <dbReference type="ARBA" id="ARBA00023015"/>
    </source>
</evidence>
<accession>K0Q4A7</accession>
<dbReference type="InterPro" id="IPR019885">
    <property type="entry name" value="Tscrpt_reg_HTH_AsnC-type_CS"/>
</dbReference>
<dbReference type="Proteomes" id="UP000009319">
    <property type="component" value="Unassembled WGS sequence"/>
</dbReference>
<keyword evidence="1" id="KW-0805">Transcription regulation</keyword>
<dbReference type="InterPro" id="IPR019887">
    <property type="entry name" value="Tscrpt_reg_AsnC/Lrp_C"/>
</dbReference>
<dbReference type="STRING" id="1211777.BN77_p2140031"/>
<dbReference type="Pfam" id="PF13404">
    <property type="entry name" value="HTH_AsnC-type"/>
    <property type="match status" value="1"/>
</dbReference>
<dbReference type="InterPro" id="IPR000485">
    <property type="entry name" value="AsnC-type_HTH_dom"/>
</dbReference>
<dbReference type="InterPro" id="IPR019888">
    <property type="entry name" value="Tscrpt_reg_AsnC-like"/>
</dbReference>
<evidence type="ECO:0000259" key="4">
    <source>
        <dbReference type="PROSITE" id="PS50956"/>
    </source>
</evidence>
<dbReference type="SUPFAM" id="SSF54909">
    <property type="entry name" value="Dimeric alpha+beta barrel"/>
    <property type="match status" value="1"/>
</dbReference>
<dbReference type="HOGENOM" id="CLU_091233_5_3_5"/>
<proteinExistence type="predicted"/>
<dbReference type="PANTHER" id="PTHR30154">
    <property type="entry name" value="LEUCINE-RESPONSIVE REGULATORY PROTEIN"/>
    <property type="match status" value="1"/>
</dbReference>
<dbReference type="GO" id="GO:0043565">
    <property type="term" value="F:sequence-specific DNA binding"/>
    <property type="evidence" value="ECO:0007669"/>
    <property type="project" value="InterPro"/>
</dbReference>
<dbReference type="PROSITE" id="PS00519">
    <property type="entry name" value="HTH_ASNC_1"/>
    <property type="match status" value="1"/>
</dbReference>
<dbReference type="PROSITE" id="PS50956">
    <property type="entry name" value="HTH_ASNC_2"/>
    <property type="match status" value="1"/>
</dbReference>
<reference evidence="5 6" key="1">
    <citation type="journal article" date="2013" name="Genome Announc.">
        <title>Draft Genome Sequence of Rhizobium mesoamericanum STM3625, a Nitrogen-Fixing Symbiont of Mimosa pudica Isolated in French Guiana (South America).</title>
        <authorList>
            <person name="Moulin L."/>
            <person name="Mornico D."/>
            <person name="Melkonian R."/>
            <person name="Klonowska A."/>
        </authorList>
    </citation>
    <scope>NUCLEOTIDE SEQUENCE [LARGE SCALE GENOMIC DNA]</scope>
    <source>
        <strain evidence="5 6">STM3625</strain>
    </source>
</reference>
<dbReference type="Pfam" id="PF01037">
    <property type="entry name" value="AsnC_trans_reg"/>
    <property type="match status" value="1"/>
</dbReference>
<dbReference type="InterPro" id="IPR036390">
    <property type="entry name" value="WH_DNA-bd_sf"/>
</dbReference>
<dbReference type="eggNOG" id="COG1522">
    <property type="taxonomic scope" value="Bacteria"/>
</dbReference>
<name>K0Q4A7_9HYPH</name>
<dbReference type="SUPFAM" id="SSF46785">
    <property type="entry name" value="Winged helix' DNA-binding domain"/>
    <property type="match status" value="1"/>
</dbReference>
<keyword evidence="2" id="KW-0238">DNA-binding</keyword>
<dbReference type="InterPro" id="IPR036388">
    <property type="entry name" value="WH-like_DNA-bd_sf"/>
</dbReference>
<sequence length="139" mass="15299">MMDSLDHRMIAELRINGRASIPQLAQILGVSRVTAQRRLDRLIENGDIRGFTVRLRDEVRDDQLRAVMLIEFADSPVKGVIAAIKRIPGIAAAYNTNGTWDVIAEVEVSTMSELNALVTAVRSREGIAKSETFIILGPA</sequence>
<organism evidence="5 6">
    <name type="scientific">Rhizobium mesoamericanum STM3625</name>
    <dbReference type="NCBI Taxonomy" id="1211777"/>
    <lineage>
        <taxon>Bacteria</taxon>
        <taxon>Pseudomonadati</taxon>
        <taxon>Pseudomonadota</taxon>
        <taxon>Alphaproteobacteria</taxon>
        <taxon>Hyphomicrobiales</taxon>
        <taxon>Rhizobiaceae</taxon>
        <taxon>Rhizobium/Agrobacterium group</taxon>
        <taxon>Rhizobium</taxon>
    </lineage>
</organism>
<comment type="caution">
    <text evidence="5">The sequence shown here is derived from an EMBL/GenBank/DDBJ whole genome shotgun (WGS) entry which is preliminary data.</text>
</comment>
<dbReference type="SMART" id="SM00344">
    <property type="entry name" value="HTH_ASNC"/>
    <property type="match status" value="1"/>
</dbReference>
<dbReference type="InterPro" id="IPR011008">
    <property type="entry name" value="Dimeric_a/b-barrel"/>
</dbReference>
<gene>
    <name evidence="5" type="ORF">BN77_p2140031</name>
</gene>
<dbReference type="GO" id="GO:0005829">
    <property type="term" value="C:cytosol"/>
    <property type="evidence" value="ECO:0007669"/>
    <property type="project" value="TreeGrafter"/>
</dbReference>
<dbReference type="PANTHER" id="PTHR30154:SF34">
    <property type="entry name" value="TRANSCRIPTIONAL REGULATOR AZLB"/>
    <property type="match status" value="1"/>
</dbReference>
<keyword evidence="3" id="KW-0804">Transcription</keyword>
<dbReference type="AlphaFoldDB" id="K0Q4A7"/>
<protein>
    <submittedName>
        <fullName evidence="5">Putative transcriptional regulator, AsnC family</fullName>
    </submittedName>
</protein>
<dbReference type="GO" id="GO:0043200">
    <property type="term" value="P:response to amino acid"/>
    <property type="evidence" value="ECO:0007669"/>
    <property type="project" value="TreeGrafter"/>
</dbReference>
<evidence type="ECO:0000256" key="2">
    <source>
        <dbReference type="ARBA" id="ARBA00023125"/>
    </source>
</evidence>
<keyword evidence="6" id="KW-1185">Reference proteome</keyword>